<dbReference type="InterPro" id="IPR001810">
    <property type="entry name" value="F-box_dom"/>
</dbReference>
<accession>A0A4D6NDV8</accession>
<dbReference type="Proteomes" id="UP000501690">
    <property type="component" value="Linkage Group LG10"/>
</dbReference>
<dbReference type="Gene3D" id="1.20.1280.50">
    <property type="match status" value="1"/>
</dbReference>
<evidence type="ECO:0000259" key="1">
    <source>
        <dbReference type="PROSITE" id="PS50181"/>
    </source>
</evidence>
<dbReference type="SUPFAM" id="SSF52058">
    <property type="entry name" value="L domain-like"/>
    <property type="match status" value="1"/>
</dbReference>
<dbReference type="EMBL" id="CP039354">
    <property type="protein sequence ID" value="QCE11538.1"/>
    <property type="molecule type" value="Genomic_DNA"/>
</dbReference>
<keyword evidence="3" id="KW-1185">Reference proteome</keyword>
<dbReference type="Pfam" id="PF08387">
    <property type="entry name" value="FBD"/>
    <property type="match status" value="1"/>
</dbReference>
<dbReference type="InterPro" id="IPR032675">
    <property type="entry name" value="LRR_dom_sf"/>
</dbReference>
<evidence type="ECO:0000313" key="2">
    <source>
        <dbReference type="EMBL" id="QCE11538.1"/>
    </source>
</evidence>
<dbReference type="PROSITE" id="PS50181">
    <property type="entry name" value="FBOX"/>
    <property type="match status" value="1"/>
</dbReference>
<reference evidence="2 3" key="1">
    <citation type="submission" date="2019-04" db="EMBL/GenBank/DDBJ databases">
        <title>An improved genome assembly and genetic linkage map for asparagus bean, Vigna unguiculata ssp. sesquipedialis.</title>
        <authorList>
            <person name="Xia Q."/>
            <person name="Zhang R."/>
            <person name="Dong Y."/>
        </authorList>
    </citation>
    <scope>NUCLEOTIDE SEQUENCE [LARGE SCALE GENOMIC DNA]</scope>
    <source>
        <tissue evidence="2">Leaf</tissue>
    </source>
</reference>
<feature type="domain" description="F-box" evidence="1">
    <location>
        <begin position="2"/>
        <end position="50"/>
    </location>
</feature>
<dbReference type="InterPro" id="IPR006566">
    <property type="entry name" value="FBD"/>
</dbReference>
<dbReference type="InterPro" id="IPR036047">
    <property type="entry name" value="F-box-like_dom_sf"/>
</dbReference>
<organism evidence="2 3">
    <name type="scientific">Vigna unguiculata</name>
    <name type="common">Cowpea</name>
    <dbReference type="NCBI Taxonomy" id="3917"/>
    <lineage>
        <taxon>Eukaryota</taxon>
        <taxon>Viridiplantae</taxon>
        <taxon>Streptophyta</taxon>
        <taxon>Embryophyta</taxon>
        <taxon>Tracheophyta</taxon>
        <taxon>Spermatophyta</taxon>
        <taxon>Magnoliopsida</taxon>
        <taxon>eudicotyledons</taxon>
        <taxon>Gunneridae</taxon>
        <taxon>Pentapetalae</taxon>
        <taxon>rosids</taxon>
        <taxon>fabids</taxon>
        <taxon>Fabales</taxon>
        <taxon>Fabaceae</taxon>
        <taxon>Papilionoideae</taxon>
        <taxon>50 kb inversion clade</taxon>
        <taxon>NPAAA clade</taxon>
        <taxon>indigoferoid/millettioid clade</taxon>
        <taxon>Phaseoleae</taxon>
        <taxon>Vigna</taxon>
    </lineage>
</organism>
<dbReference type="Gene3D" id="3.80.10.10">
    <property type="entry name" value="Ribonuclease Inhibitor"/>
    <property type="match status" value="1"/>
</dbReference>
<dbReference type="Pfam" id="PF00646">
    <property type="entry name" value="F-box"/>
    <property type="match status" value="1"/>
</dbReference>
<protein>
    <recommendedName>
        <fullName evidence="1">F-box domain-containing protein</fullName>
    </recommendedName>
</protein>
<dbReference type="InterPro" id="IPR053781">
    <property type="entry name" value="F-box_AtFBL13-like"/>
</dbReference>
<sequence>MADRISDLPDEVLSHVLSFLPTAAAIATTVLSKRWNELWRTCPSLTFDDSDYFTNTRSKSYSRFVQCVHVAILSRDWHQTVHSLRLSCRSSACDSTNVSVWINTVVQRGVQHLDLCVGKMFNLPSAVPTCKTLVVLKLDHFYIKKIPTVDFPVLKIMHLRNLNFLEHRDFAELVRASPNLEELEAVDLVILFRAAKGSFQYLPKLVRATVPKIDVPLGVLSNAQFLRLDWMDDTVKDIYPKRGVTVFRNLIHLEFGYANSIQDWLEVSQMLKCSPSLQIFVIDKMYLDPLPQANREGADWIWPVGIWLNLRRCCFKNYKGWRGELGFAEYIMGNAEHLQTMSICCNRYVKEDQKFKMIKELSLCTRRSASCKLIFE</sequence>
<dbReference type="SMART" id="SM00579">
    <property type="entry name" value="FBD"/>
    <property type="match status" value="1"/>
</dbReference>
<dbReference type="AlphaFoldDB" id="A0A4D6NDV8"/>
<dbReference type="SUPFAM" id="SSF81383">
    <property type="entry name" value="F-box domain"/>
    <property type="match status" value="1"/>
</dbReference>
<evidence type="ECO:0000313" key="3">
    <source>
        <dbReference type="Proteomes" id="UP000501690"/>
    </source>
</evidence>
<dbReference type="InterPro" id="IPR050232">
    <property type="entry name" value="FBL13/AtMIF1-like"/>
</dbReference>
<dbReference type="PANTHER" id="PTHR31900:SF30">
    <property type="entry name" value="SUPERFAMILY PROTEIN, PUTATIVE-RELATED"/>
    <property type="match status" value="1"/>
</dbReference>
<gene>
    <name evidence="2" type="ORF">DEO72_LG10g2771</name>
</gene>
<proteinExistence type="predicted"/>
<dbReference type="PANTHER" id="PTHR31900">
    <property type="entry name" value="F-BOX/RNI SUPERFAMILY PROTEIN-RELATED"/>
    <property type="match status" value="1"/>
</dbReference>
<dbReference type="CDD" id="cd22160">
    <property type="entry name" value="F-box_AtFBL13-like"/>
    <property type="match status" value="1"/>
</dbReference>
<name>A0A4D6NDV8_VIGUN</name>